<keyword evidence="2" id="KW-1185">Reference proteome</keyword>
<sequence length="71" mass="8204">MDLMKLIPLPDRFEYPVFNFGSDPITNDAVPASHKGARGWGYRRLARFKTVNGIRYQLHATRGWKKLGRIT</sequence>
<evidence type="ECO:0000313" key="2">
    <source>
        <dbReference type="Proteomes" id="UP000237655"/>
    </source>
</evidence>
<proteinExistence type="predicted"/>
<organism evidence="1 2">
    <name type="scientific">Pukyongiella litopenaei</name>
    <dbReference type="NCBI Taxonomy" id="2605946"/>
    <lineage>
        <taxon>Bacteria</taxon>
        <taxon>Pseudomonadati</taxon>
        <taxon>Pseudomonadota</taxon>
        <taxon>Alphaproteobacteria</taxon>
        <taxon>Rhodobacterales</taxon>
        <taxon>Paracoccaceae</taxon>
        <taxon>Pukyongiella</taxon>
    </lineage>
</organism>
<accession>A0A2S0MLC1</accession>
<dbReference type="KEGG" id="thas:C6Y53_02155"/>
<dbReference type="Proteomes" id="UP000237655">
    <property type="component" value="Chromosome"/>
</dbReference>
<dbReference type="AlphaFoldDB" id="A0A2S0MLC1"/>
<reference evidence="2" key="1">
    <citation type="submission" date="2018-03" db="EMBL/GenBank/DDBJ databases">
        <title>Genomic analysis of the strain SH-1 isolated from shrimp intestine.</title>
        <authorList>
            <person name="Kim Y.-S."/>
            <person name="Kim S.-E."/>
            <person name="Kim K.-H."/>
        </authorList>
    </citation>
    <scope>NUCLEOTIDE SEQUENCE [LARGE SCALE GENOMIC DNA]</scope>
    <source>
        <strain evidence="2">SH-1</strain>
    </source>
</reference>
<gene>
    <name evidence="1" type="ORF">C6Y53_02155</name>
</gene>
<name>A0A2S0MLC1_9RHOB</name>
<protein>
    <submittedName>
        <fullName evidence="1">Uncharacterized protein</fullName>
    </submittedName>
</protein>
<evidence type="ECO:0000313" key="1">
    <source>
        <dbReference type="EMBL" id="AVO36617.1"/>
    </source>
</evidence>
<dbReference type="EMBL" id="CP027665">
    <property type="protein sequence ID" value="AVO36617.1"/>
    <property type="molecule type" value="Genomic_DNA"/>
</dbReference>
<dbReference type="RefSeq" id="WP_106470932.1">
    <property type="nucleotide sequence ID" value="NZ_CP027665.1"/>
</dbReference>